<name>A0AAQ4EX56_AMBAM</name>
<accession>A0AAQ4EX56</accession>
<evidence type="ECO:0000313" key="2">
    <source>
        <dbReference type="EMBL" id="KAK8779349.1"/>
    </source>
</evidence>
<feature type="signal peptide" evidence="1">
    <location>
        <begin position="1"/>
        <end position="30"/>
    </location>
</feature>
<keyword evidence="1" id="KW-0732">Signal</keyword>
<evidence type="ECO:0008006" key="4">
    <source>
        <dbReference type="Google" id="ProtNLM"/>
    </source>
</evidence>
<evidence type="ECO:0000313" key="3">
    <source>
        <dbReference type="Proteomes" id="UP001321473"/>
    </source>
</evidence>
<proteinExistence type="predicted"/>
<comment type="caution">
    <text evidence="2">The sequence shown here is derived from an EMBL/GenBank/DDBJ whole genome shotgun (WGS) entry which is preliminary data.</text>
</comment>
<dbReference type="Proteomes" id="UP001321473">
    <property type="component" value="Unassembled WGS sequence"/>
</dbReference>
<evidence type="ECO:0000256" key="1">
    <source>
        <dbReference type="SAM" id="SignalP"/>
    </source>
</evidence>
<dbReference type="AlphaFoldDB" id="A0AAQ4EX56"/>
<feature type="chain" id="PRO_5042844213" description="Secreted protein" evidence="1">
    <location>
        <begin position="31"/>
        <end position="194"/>
    </location>
</feature>
<dbReference type="EMBL" id="JARKHS020009911">
    <property type="protein sequence ID" value="KAK8779349.1"/>
    <property type="molecule type" value="Genomic_DNA"/>
</dbReference>
<keyword evidence="3" id="KW-1185">Reference proteome</keyword>
<reference evidence="2 3" key="1">
    <citation type="journal article" date="2023" name="Arcadia Sci">
        <title>De novo assembly of a long-read Amblyomma americanum tick genome.</title>
        <authorList>
            <person name="Chou S."/>
            <person name="Poskanzer K.E."/>
            <person name="Rollins M."/>
            <person name="Thuy-Boun P.S."/>
        </authorList>
    </citation>
    <scope>NUCLEOTIDE SEQUENCE [LARGE SCALE GENOMIC DNA]</scope>
    <source>
        <strain evidence="2">F_SG_1</strain>
        <tissue evidence="2">Salivary glands</tissue>
    </source>
</reference>
<protein>
    <recommendedName>
        <fullName evidence="4">Secreted protein</fullName>
    </recommendedName>
</protein>
<gene>
    <name evidence="2" type="ORF">V5799_019311</name>
</gene>
<organism evidence="2 3">
    <name type="scientific">Amblyomma americanum</name>
    <name type="common">Lone star tick</name>
    <dbReference type="NCBI Taxonomy" id="6943"/>
    <lineage>
        <taxon>Eukaryota</taxon>
        <taxon>Metazoa</taxon>
        <taxon>Ecdysozoa</taxon>
        <taxon>Arthropoda</taxon>
        <taxon>Chelicerata</taxon>
        <taxon>Arachnida</taxon>
        <taxon>Acari</taxon>
        <taxon>Parasitiformes</taxon>
        <taxon>Ixodida</taxon>
        <taxon>Ixodoidea</taxon>
        <taxon>Ixodidae</taxon>
        <taxon>Amblyomminae</taxon>
        <taxon>Amblyomma</taxon>
    </lineage>
</organism>
<sequence>MRSKPTENSGHRMLCLGFLILTVTIFEVAGSWNFTEHVENYIQELNSTMLNITSWGMTKDYSYWSDSAEANNTLPITATAGAINLMSSFTKLSPLIHEYQFEVVVYFLNLTKSIYGHFLLPAHFSFELYESQALKEKNVTFYMNNITRAKQWSAVYRTTRLPVKRQSINKQLFASTMQRIRKSLIVFCSAYIKY</sequence>